<comment type="similarity">
    <text evidence="1">Belongs to the type-I restriction system S methylase family.</text>
</comment>
<dbReference type="Proteomes" id="UP000182771">
    <property type="component" value="Unassembled WGS sequence"/>
</dbReference>
<accession>A0A1H2TWD5</accession>
<keyword evidence="7" id="KW-1185">Reference proteome</keyword>
<keyword evidence="4" id="KW-0175">Coiled coil</keyword>
<evidence type="ECO:0000256" key="3">
    <source>
        <dbReference type="ARBA" id="ARBA00023125"/>
    </source>
</evidence>
<dbReference type="SUPFAM" id="SSF116734">
    <property type="entry name" value="DNA methylase specificity domain"/>
    <property type="match status" value="2"/>
</dbReference>
<dbReference type="InterPro" id="IPR052021">
    <property type="entry name" value="Type-I_RS_S_subunit"/>
</dbReference>
<evidence type="ECO:0000259" key="5">
    <source>
        <dbReference type="Pfam" id="PF01420"/>
    </source>
</evidence>
<dbReference type="PANTHER" id="PTHR30408:SF12">
    <property type="entry name" value="TYPE I RESTRICTION ENZYME MJAVIII SPECIFICITY SUBUNIT"/>
    <property type="match status" value="1"/>
</dbReference>
<dbReference type="OrthoDB" id="667970at2"/>
<dbReference type="RefSeq" id="WP_016420093.1">
    <property type="nucleotide sequence ID" value="NZ_FNND01000002.1"/>
</dbReference>
<reference evidence="6 7" key="1">
    <citation type="submission" date="2016-10" db="EMBL/GenBank/DDBJ databases">
        <authorList>
            <person name="Varghese N."/>
            <person name="Submissions S."/>
        </authorList>
    </citation>
    <scope>NUCLEOTIDE SEQUENCE [LARGE SCALE GENOMIC DNA]</scope>
    <source>
        <strain evidence="6 7">DSM 11449</strain>
    </source>
</reference>
<dbReference type="InterPro" id="IPR044946">
    <property type="entry name" value="Restrct_endonuc_typeI_TRD_sf"/>
</dbReference>
<organism evidence="6 7">
    <name type="scientific">Capnocytophaga granulosa</name>
    <dbReference type="NCBI Taxonomy" id="45242"/>
    <lineage>
        <taxon>Bacteria</taxon>
        <taxon>Pseudomonadati</taxon>
        <taxon>Bacteroidota</taxon>
        <taxon>Flavobacteriia</taxon>
        <taxon>Flavobacteriales</taxon>
        <taxon>Flavobacteriaceae</taxon>
        <taxon>Capnocytophaga</taxon>
    </lineage>
</organism>
<keyword evidence="2" id="KW-0680">Restriction system</keyword>
<dbReference type="GO" id="GO:0009307">
    <property type="term" value="P:DNA restriction-modification system"/>
    <property type="evidence" value="ECO:0007669"/>
    <property type="project" value="UniProtKB-KW"/>
</dbReference>
<proteinExistence type="inferred from homology"/>
<protein>
    <submittedName>
        <fullName evidence="6">Type I restriction enzyme, S subunit</fullName>
    </submittedName>
</protein>
<dbReference type="Gene3D" id="1.10.287.1120">
    <property type="entry name" value="Bipartite methylase S protein"/>
    <property type="match status" value="1"/>
</dbReference>
<dbReference type="Gene3D" id="3.90.220.20">
    <property type="entry name" value="DNA methylase specificity domains"/>
    <property type="match status" value="2"/>
</dbReference>
<feature type="coiled-coil region" evidence="4">
    <location>
        <begin position="354"/>
        <end position="381"/>
    </location>
</feature>
<evidence type="ECO:0000256" key="2">
    <source>
        <dbReference type="ARBA" id="ARBA00022747"/>
    </source>
</evidence>
<evidence type="ECO:0000256" key="4">
    <source>
        <dbReference type="SAM" id="Coils"/>
    </source>
</evidence>
<sequence>MIAKMPKHWKIKKLGDVLEIFPTASYSRSELSDEGEVQYIHYGDIHTKFDSLLEITDDTLPKISKSKGEKYETIQLGDLVMVDASEDYQGVGKSTEIIALSRYNTIAGLHTFLLRDKGEYFYLGYKGYITMSDYVKKQLYIAATGTKVYSLSKESLKLIQLPIPPLKEQERITKILLTCDKAIRLTTQIITQLKQRNQGLAQQLLTGEKRIKGFENSVWKEVKLGEIGEVYQPETISQNLLTEEGFKVYGANGVIGYYSRYNHEKEQIAVVCRGSTCGLVNFTEAKSWITGNAMVINLDGNPNYSKLFVYEYLKNDNLNYLITGSGQPQITSEIKNHIIKVPSFKEQNAIAQILDTVHQELKLYEQKLQLLQTQKKTLMQKLLTGEILTIKK</sequence>
<dbReference type="Pfam" id="PF01420">
    <property type="entry name" value="Methylase_S"/>
    <property type="match status" value="2"/>
</dbReference>
<dbReference type="CDD" id="cd17266">
    <property type="entry name" value="RMtype1_S_Sau1132ORF3780P-TRD2-CR2_like"/>
    <property type="match status" value="1"/>
</dbReference>
<evidence type="ECO:0000313" key="7">
    <source>
        <dbReference type="Proteomes" id="UP000182771"/>
    </source>
</evidence>
<name>A0A1H2TWD5_9FLAO</name>
<dbReference type="GeneID" id="85016430"/>
<dbReference type="EMBL" id="FNND01000002">
    <property type="protein sequence ID" value="SDW48077.1"/>
    <property type="molecule type" value="Genomic_DNA"/>
</dbReference>
<dbReference type="GO" id="GO:0003677">
    <property type="term" value="F:DNA binding"/>
    <property type="evidence" value="ECO:0007669"/>
    <property type="project" value="UniProtKB-KW"/>
</dbReference>
<gene>
    <name evidence="6" type="ORF">SAMN05444420_102339</name>
</gene>
<evidence type="ECO:0000313" key="6">
    <source>
        <dbReference type="EMBL" id="SDW48077.1"/>
    </source>
</evidence>
<dbReference type="InterPro" id="IPR000055">
    <property type="entry name" value="Restrct_endonuc_typeI_TRD"/>
</dbReference>
<dbReference type="AlphaFoldDB" id="A0A1H2TWD5"/>
<feature type="domain" description="Type I restriction modification DNA specificity" evidence="5">
    <location>
        <begin position="6"/>
        <end position="195"/>
    </location>
</feature>
<evidence type="ECO:0000256" key="1">
    <source>
        <dbReference type="ARBA" id="ARBA00010923"/>
    </source>
</evidence>
<keyword evidence="3" id="KW-0238">DNA-binding</keyword>
<dbReference type="PANTHER" id="PTHR30408">
    <property type="entry name" value="TYPE-1 RESTRICTION ENZYME ECOKI SPECIFICITY PROTEIN"/>
    <property type="match status" value="1"/>
</dbReference>
<feature type="domain" description="Type I restriction modification DNA specificity" evidence="5">
    <location>
        <begin position="217"/>
        <end position="371"/>
    </location>
</feature>
<comment type="caution">
    <text evidence="6">The sequence shown here is derived from an EMBL/GenBank/DDBJ whole genome shotgun (WGS) entry which is preliminary data.</text>
</comment>